<dbReference type="SUPFAM" id="SSF47370">
    <property type="entry name" value="Bromodomain"/>
    <property type="match status" value="1"/>
</dbReference>
<feature type="region of interest" description="Disordered" evidence="3">
    <location>
        <begin position="921"/>
        <end position="950"/>
    </location>
</feature>
<reference evidence="6" key="1">
    <citation type="submission" date="2025-08" db="UniProtKB">
        <authorList>
            <consortium name="RefSeq"/>
        </authorList>
    </citation>
    <scope>IDENTIFICATION</scope>
    <source>
        <strain evidence="6">USDA-PBARC FA_bdor</strain>
        <tissue evidence="6">Whole organism</tissue>
    </source>
</reference>
<feature type="compositionally biased region" description="Basic residues" evidence="3">
    <location>
        <begin position="763"/>
        <end position="773"/>
    </location>
</feature>
<name>A0A9R1UBP6_9HYME</name>
<accession>A0A9R1UBP6</accession>
<feature type="domain" description="Bromo" evidence="4">
    <location>
        <begin position="1078"/>
        <end position="1157"/>
    </location>
</feature>
<keyword evidence="5" id="KW-1185">Reference proteome</keyword>
<sequence length="1224" mass="138142">MVYPGIPVESPSRSTLEPPGITPAIYQTPSSTPSVILPQQQLVYTSYNAYCGVPQVQSTFPDIRRHAVTNTSHYNLRTQDYRSIRSPKWNQKSRPRYKEYPQVALQQPIPFPAPVVLYDPLQNHLTAPLNPVYLPTPTCYSQPCPTETFSTYNQTVIPHTYYKPPDPQQFCVIHDRPSGQSQLPHQGVQQTQQTPYYLTPSTYTTTRPYRNSSTGFSSSPGAASSHGQSNSNFMDYSNDKIAPAPGAMKIQHSELLYPERNSLTSENRSNLNESVFEMMENPKAENPPHTPTKSSSKLDKYFDDSSNFDFTIEAEKMVSALCNTSLELDKSEEPAKIPLLKPEGISKHYKSWYLDDYPKSSRTVETQTSHPEDLQSPEVIRRMIYTGCTEMENLLTPSNSSYRRNWLLSLSSATKIALSKSSTCFPIYLNDRAFGQDLMNSFLRISNGWLALDNYLNKQPNLSLSQKFDKDLQKSFKAWESATSTLLDNITKNFKKLDTSSEEPFQENPSHTSSFPGDVSLYVNYNLFSNSPGLMTTSQVLKTNRNVSYPMLQTNEQKPRWLSVARESKVRTKWTITENSRNVNDLQTFPTHIQNLMMPQPSESTNIETTMSIWSPCISSAPLYSNLLYPNQNSSNVTLVGQMESKKIDNSSAEGETINLSAWFASMRSRDDSPSPGGPQNFWGTSKTSMSLRETPKSTFDVVGTSKMDANRQLRTLKNMRMIQSAPWTANQILEEQNSTKKKPDDSIKDTQVYMKPGSYNVPKKRGQSKRSRKNDSSGFKKNCPPAESVLKPPTTFLEAYRKPDAGENPEITSEKGNFSNVTSSSSSTCSQDVRRDVTWKAACASAELLLDALNVKKKPKIFERKDEDFHFGYEASEEEEDETLKSIVVDSNGSGKEGEKRTNVKTDSWLIKTLNNAAKNGENSTKCSGDEQRNSNRMREPWAKPQDNDRSFSLETSHTVAVMTLVDAVGKATYSETVRRFSTTTKPTSSKFSSQKCLGSSESPKDMPICSVTEDDERVEEIGAKVASEKSGKPRKGKGQSNDKGWSVWYSSRRKQQSNSLEPATLEKLSSIYRILWKMDVTRLFKFPAGSSKETESSFNFTIEDYRKVIKSPMFLETIGYKLKNQVYRKVEHVIRDFRKIVHNSKTYHKNDKDCTEKIDVLSRKLEELVDQNFADDIQPKSMLSQSISAIPAASGSPKQIDEKEITASTRRSAPNPTLTRYL</sequence>
<evidence type="ECO:0000313" key="5">
    <source>
        <dbReference type="Proteomes" id="UP000694866"/>
    </source>
</evidence>
<dbReference type="RefSeq" id="XP_011314693.1">
    <property type="nucleotide sequence ID" value="XM_011316391.1"/>
</dbReference>
<feature type="compositionally biased region" description="Polar residues" evidence="3">
    <location>
        <begin position="811"/>
        <end position="822"/>
    </location>
</feature>
<dbReference type="PROSITE" id="PS00633">
    <property type="entry name" value="BROMODOMAIN_1"/>
    <property type="match status" value="1"/>
</dbReference>
<feature type="region of interest" description="Disordered" evidence="3">
    <location>
        <begin position="730"/>
        <end position="828"/>
    </location>
</feature>
<dbReference type="PROSITE" id="PS50014">
    <property type="entry name" value="BROMODOMAIN_2"/>
    <property type="match status" value="1"/>
</dbReference>
<feature type="compositionally biased region" description="Low complexity" evidence="3">
    <location>
        <begin position="984"/>
        <end position="995"/>
    </location>
</feature>
<dbReference type="InterPro" id="IPR001487">
    <property type="entry name" value="Bromodomain"/>
</dbReference>
<evidence type="ECO:0000259" key="4">
    <source>
        <dbReference type="PROSITE" id="PS50014"/>
    </source>
</evidence>
<dbReference type="AlphaFoldDB" id="A0A9R1UBP6"/>
<feature type="region of interest" description="Disordered" evidence="3">
    <location>
        <begin position="1"/>
        <end position="22"/>
    </location>
</feature>
<organism evidence="5 6">
    <name type="scientific">Fopius arisanus</name>
    <dbReference type="NCBI Taxonomy" id="64838"/>
    <lineage>
        <taxon>Eukaryota</taxon>
        <taxon>Metazoa</taxon>
        <taxon>Ecdysozoa</taxon>
        <taxon>Arthropoda</taxon>
        <taxon>Hexapoda</taxon>
        <taxon>Insecta</taxon>
        <taxon>Pterygota</taxon>
        <taxon>Neoptera</taxon>
        <taxon>Endopterygota</taxon>
        <taxon>Hymenoptera</taxon>
        <taxon>Apocrita</taxon>
        <taxon>Ichneumonoidea</taxon>
        <taxon>Braconidae</taxon>
        <taxon>Opiinae</taxon>
        <taxon>Fopius</taxon>
    </lineage>
</organism>
<dbReference type="Pfam" id="PF00439">
    <property type="entry name" value="Bromodomain"/>
    <property type="match status" value="1"/>
</dbReference>
<feature type="region of interest" description="Disordered" evidence="3">
    <location>
        <begin position="984"/>
        <end position="1010"/>
    </location>
</feature>
<feature type="compositionally biased region" description="Basic and acidic residues" evidence="3">
    <location>
        <begin position="738"/>
        <end position="749"/>
    </location>
</feature>
<feature type="region of interest" description="Disordered" evidence="3">
    <location>
        <begin position="1025"/>
        <end position="1047"/>
    </location>
</feature>
<feature type="compositionally biased region" description="Polar residues" evidence="3">
    <location>
        <begin position="215"/>
        <end position="234"/>
    </location>
</feature>
<gene>
    <name evidence="6" type="primary">LOC105273771</name>
</gene>
<protein>
    <recommendedName>
        <fullName evidence="4">Bromo domain-containing protein</fullName>
    </recommendedName>
</protein>
<dbReference type="InterPro" id="IPR018359">
    <property type="entry name" value="Bromodomain_CS"/>
</dbReference>
<feature type="region of interest" description="Disordered" evidence="3">
    <location>
        <begin position="1195"/>
        <end position="1224"/>
    </location>
</feature>
<evidence type="ECO:0000256" key="2">
    <source>
        <dbReference type="PROSITE-ProRule" id="PRU00035"/>
    </source>
</evidence>
<keyword evidence="1 2" id="KW-0103">Bromodomain</keyword>
<feature type="compositionally biased region" description="Basic and acidic residues" evidence="3">
    <location>
        <begin position="929"/>
        <end position="950"/>
    </location>
</feature>
<feature type="region of interest" description="Disordered" evidence="3">
    <location>
        <begin position="668"/>
        <end position="689"/>
    </location>
</feature>
<dbReference type="KEGG" id="fas:105273771"/>
<evidence type="ECO:0000313" key="6">
    <source>
        <dbReference type="RefSeq" id="XP_011314693.1"/>
    </source>
</evidence>
<dbReference type="GeneID" id="105273771"/>
<evidence type="ECO:0000256" key="1">
    <source>
        <dbReference type="ARBA" id="ARBA00023117"/>
    </source>
</evidence>
<proteinExistence type="predicted"/>
<dbReference type="Gene3D" id="1.20.920.10">
    <property type="entry name" value="Bromodomain-like"/>
    <property type="match status" value="1"/>
</dbReference>
<dbReference type="Proteomes" id="UP000694866">
    <property type="component" value="Unplaced"/>
</dbReference>
<evidence type="ECO:0000256" key="3">
    <source>
        <dbReference type="SAM" id="MobiDB-lite"/>
    </source>
</evidence>
<feature type="compositionally biased region" description="Polar residues" evidence="3">
    <location>
        <begin position="1208"/>
        <end position="1224"/>
    </location>
</feature>
<dbReference type="OrthoDB" id="1742084at2759"/>
<dbReference type="InterPro" id="IPR036427">
    <property type="entry name" value="Bromodomain-like_sf"/>
</dbReference>
<feature type="region of interest" description="Disordered" evidence="3">
    <location>
        <begin position="207"/>
        <end position="234"/>
    </location>
</feature>
<dbReference type="SMART" id="SM00297">
    <property type="entry name" value="BROMO"/>
    <property type="match status" value="1"/>
</dbReference>